<evidence type="ECO:0000313" key="7">
    <source>
        <dbReference type="EMBL" id="KAJ1519572.1"/>
    </source>
</evidence>
<keyword evidence="4" id="KW-0325">Glycoprotein</keyword>
<dbReference type="Pfam" id="PF00135">
    <property type="entry name" value="COesterase"/>
    <property type="match status" value="1"/>
</dbReference>
<dbReference type="GO" id="GO:0052689">
    <property type="term" value="F:carboxylic ester hydrolase activity"/>
    <property type="evidence" value="ECO:0007669"/>
    <property type="project" value="UniProtKB-KW"/>
</dbReference>
<dbReference type="PANTHER" id="PTHR11559">
    <property type="entry name" value="CARBOXYLESTERASE"/>
    <property type="match status" value="1"/>
</dbReference>
<dbReference type="InterPro" id="IPR019819">
    <property type="entry name" value="Carboxylesterase_B_CS"/>
</dbReference>
<dbReference type="Gene3D" id="3.40.50.1820">
    <property type="entry name" value="alpha/beta hydrolase"/>
    <property type="match status" value="1"/>
</dbReference>
<dbReference type="InterPro" id="IPR050309">
    <property type="entry name" value="Type-B_Carboxylest/Lipase"/>
</dbReference>
<dbReference type="PROSITE" id="PS00122">
    <property type="entry name" value="CARBOXYLESTERASE_B_1"/>
    <property type="match status" value="1"/>
</dbReference>
<organism evidence="7 8">
    <name type="scientific">Megalurothrips usitatus</name>
    <name type="common">bean blossom thrips</name>
    <dbReference type="NCBI Taxonomy" id="439358"/>
    <lineage>
        <taxon>Eukaryota</taxon>
        <taxon>Metazoa</taxon>
        <taxon>Ecdysozoa</taxon>
        <taxon>Arthropoda</taxon>
        <taxon>Hexapoda</taxon>
        <taxon>Insecta</taxon>
        <taxon>Pterygota</taxon>
        <taxon>Neoptera</taxon>
        <taxon>Paraneoptera</taxon>
        <taxon>Thysanoptera</taxon>
        <taxon>Terebrantia</taxon>
        <taxon>Thripoidea</taxon>
        <taxon>Thripidae</taxon>
        <taxon>Megalurothrips</taxon>
    </lineage>
</organism>
<feature type="domain" description="Carboxylesterase type B" evidence="6">
    <location>
        <begin position="31"/>
        <end position="592"/>
    </location>
</feature>
<keyword evidence="5" id="KW-0732">Signal</keyword>
<dbReference type="InterPro" id="IPR019826">
    <property type="entry name" value="Carboxylesterase_B_AS"/>
</dbReference>
<gene>
    <name evidence="7" type="ORF">ONE63_004847</name>
</gene>
<feature type="signal peptide" evidence="5">
    <location>
        <begin position="1"/>
        <end position="19"/>
    </location>
</feature>
<evidence type="ECO:0000313" key="8">
    <source>
        <dbReference type="Proteomes" id="UP001075354"/>
    </source>
</evidence>
<sequence>MAPYWTVAVLPFLVHLSSAGLWDRIQRNDVTPAVKISQGELTGLFQTSAAGKKFMGFYGVPYARPPVGDLRFKAPQPAAPWDGVRAAQTEGDMCPQPAGGMRPQASVKTATDALKALASLPGAARFAARHLLHVSEDCLFLNIYTPVEALPVERPLPVVVWIHGGEFLLGSGDYNMYGPEYLMDRGVVLVTMNYRLGPLGFLSSNSSDAPGNAGLKDQALALKWVQDNIRAFGGDPKKVTVYGESSGAVSVQLHVLSPRSKGLFRAAIVSSGVSQGLWVMQADAASNTKRLAEAMGAGADTVADTKRRIQFLRDAPYKDIMAGVKVMMEERAEKKERVLDILPVWLPVVEAEGGEEPPFLDKHPNDILRSGEYAVDVPLMIGVNDKEGSAVVSRFKEDDITKLQANPALLLVPRIYDKVDANAREALSEKIRTLYFKDQAIGKDTMDNIAEVLGDEFVGHGAHVAVHWHLKHAAAPVYLYYFTLDAFGVVSFLIGTKSLKGAGHGDDIFYVFKNHMVSDIGTAEKERVDSGTARMSSLIANFVIHMNPTPSKTELINVQWTPATLEKPSFLEIGDNLTMRAGPLLPERMQFWDEALKAVIPDPIYDLK</sequence>
<dbReference type="InterPro" id="IPR002018">
    <property type="entry name" value="CarbesteraseB"/>
</dbReference>
<keyword evidence="3 5" id="KW-0378">Hydrolase</keyword>
<evidence type="ECO:0000256" key="1">
    <source>
        <dbReference type="ARBA" id="ARBA00005964"/>
    </source>
</evidence>
<keyword evidence="8" id="KW-1185">Reference proteome</keyword>
<reference evidence="7" key="1">
    <citation type="submission" date="2022-12" db="EMBL/GenBank/DDBJ databases">
        <title>Chromosome-level genome assembly of the bean flower thrips Megalurothrips usitatus.</title>
        <authorList>
            <person name="Ma L."/>
            <person name="Liu Q."/>
            <person name="Li H."/>
            <person name="Cai W."/>
        </authorList>
    </citation>
    <scope>NUCLEOTIDE SEQUENCE</scope>
    <source>
        <strain evidence="7">Cailab_2022a</strain>
    </source>
</reference>
<name>A0AAV7X4L3_9NEOP</name>
<protein>
    <recommendedName>
        <fullName evidence="5">Carboxylic ester hydrolase</fullName>
        <ecNumber evidence="5">3.1.1.-</ecNumber>
    </recommendedName>
</protein>
<dbReference type="EC" id="3.1.1.-" evidence="5"/>
<evidence type="ECO:0000256" key="4">
    <source>
        <dbReference type="ARBA" id="ARBA00023180"/>
    </source>
</evidence>
<comment type="similarity">
    <text evidence="1 5">Belongs to the type-B carboxylesterase/lipase family.</text>
</comment>
<keyword evidence="2" id="KW-0719">Serine esterase</keyword>
<feature type="chain" id="PRO_5043102826" description="Carboxylic ester hydrolase" evidence="5">
    <location>
        <begin position="20"/>
        <end position="608"/>
    </location>
</feature>
<dbReference type="InterPro" id="IPR029058">
    <property type="entry name" value="AB_hydrolase_fold"/>
</dbReference>
<comment type="caution">
    <text evidence="7">The sequence shown here is derived from an EMBL/GenBank/DDBJ whole genome shotgun (WGS) entry which is preliminary data.</text>
</comment>
<dbReference type="SUPFAM" id="SSF53474">
    <property type="entry name" value="alpha/beta-Hydrolases"/>
    <property type="match status" value="1"/>
</dbReference>
<dbReference type="EMBL" id="JAPTSV010000016">
    <property type="protein sequence ID" value="KAJ1519572.1"/>
    <property type="molecule type" value="Genomic_DNA"/>
</dbReference>
<proteinExistence type="inferred from homology"/>
<evidence type="ECO:0000259" key="6">
    <source>
        <dbReference type="Pfam" id="PF00135"/>
    </source>
</evidence>
<evidence type="ECO:0000256" key="5">
    <source>
        <dbReference type="RuleBase" id="RU361235"/>
    </source>
</evidence>
<dbReference type="Proteomes" id="UP001075354">
    <property type="component" value="Chromosome 16"/>
</dbReference>
<evidence type="ECO:0000256" key="2">
    <source>
        <dbReference type="ARBA" id="ARBA00022487"/>
    </source>
</evidence>
<dbReference type="AlphaFoldDB" id="A0AAV7X4L3"/>
<accession>A0AAV7X4L3</accession>
<dbReference type="PROSITE" id="PS00941">
    <property type="entry name" value="CARBOXYLESTERASE_B_2"/>
    <property type="match status" value="1"/>
</dbReference>
<evidence type="ECO:0000256" key="3">
    <source>
        <dbReference type="ARBA" id="ARBA00022801"/>
    </source>
</evidence>